<dbReference type="Gene3D" id="3.40.50.1820">
    <property type="entry name" value="alpha/beta hydrolase"/>
    <property type="match status" value="1"/>
</dbReference>
<name>A0A8J3BR59_9ACTN</name>
<evidence type="ECO:0000259" key="1">
    <source>
        <dbReference type="Pfam" id="PF12146"/>
    </source>
</evidence>
<protein>
    <submittedName>
        <fullName evidence="2">Alpha/beta hydrolase</fullName>
    </submittedName>
</protein>
<dbReference type="InterPro" id="IPR051044">
    <property type="entry name" value="MAG_DAG_Lipase"/>
</dbReference>
<dbReference type="EMBL" id="BMQC01000014">
    <property type="protein sequence ID" value="GGK38410.1"/>
    <property type="molecule type" value="Genomic_DNA"/>
</dbReference>
<reference evidence="2" key="1">
    <citation type="journal article" date="2014" name="Int. J. Syst. Evol. Microbiol.">
        <title>Complete genome sequence of Corynebacterium casei LMG S-19264T (=DSM 44701T), isolated from a smear-ripened cheese.</title>
        <authorList>
            <consortium name="US DOE Joint Genome Institute (JGI-PGF)"/>
            <person name="Walter F."/>
            <person name="Albersmeier A."/>
            <person name="Kalinowski J."/>
            <person name="Ruckert C."/>
        </authorList>
    </citation>
    <scope>NUCLEOTIDE SEQUENCE</scope>
    <source>
        <strain evidence="2">JCM 3091</strain>
    </source>
</reference>
<gene>
    <name evidence="2" type="ORF">GCM10010124_34090</name>
</gene>
<reference evidence="2" key="2">
    <citation type="submission" date="2020-09" db="EMBL/GenBank/DDBJ databases">
        <authorList>
            <person name="Sun Q."/>
            <person name="Ohkuma M."/>
        </authorList>
    </citation>
    <scope>NUCLEOTIDE SEQUENCE</scope>
    <source>
        <strain evidence="2">JCM 3091</strain>
    </source>
</reference>
<keyword evidence="2" id="KW-0378">Hydrolase</keyword>
<feature type="domain" description="Serine aminopeptidase S33" evidence="1">
    <location>
        <begin position="39"/>
        <end position="244"/>
    </location>
</feature>
<dbReference type="InterPro" id="IPR022742">
    <property type="entry name" value="Hydrolase_4"/>
</dbReference>
<accession>A0A8J3BR59</accession>
<keyword evidence="3" id="KW-1185">Reference proteome</keyword>
<dbReference type="PANTHER" id="PTHR11614">
    <property type="entry name" value="PHOSPHOLIPASE-RELATED"/>
    <property type="match status" value="1"/>
</dbReference>
<comment type="caution">
    <text evidence="2">The sequence shown here is derived from an EMBL/GenBank/DDBJ whole genome shotgun (WGS) entry which is preliminary data.</text>
</comment>
<evidence type="ECO:0000313" key="2">
    <source>
        <dbReference type="EMBL" id="GGK38410.1"/>
    </source>
</evidence>
<dbReference type="AlphaFoldDB" id="A0A8J3BR59"/>
<dbReference type="InterPro" id="IPR029058">
    <property type="entry name" value="AB_hydrolase_fold"/>
</dbReference>
<dbReference type="GO" id="GO:0016787">
    <property type="term" value="F:hydrolase activity"/>
    <property type="evidence" value="ECO:0007669"/>
    <property type="project" value="UniProtKB-KW"/>
</dbReference>
<proteinExistence type="predicted"/>
<evidence type="ECO:0000313" key="3">
    <source>
        <dbReference type="Proteomes" id="UP000662200"/>
    </source>
</evidence>
<organism evidence="2 3">
    <name type="scientific">Pilimelia terevasa</name>
    <dbReference type="NCBI Taxonomy" id="53372"/>
    <lineage>
        <taxon>Bacteria</taxon>
        <taxon>Bacillati</taxon>
        <taxon>Actinomycetota</taxon>
        <taxon>Actinomycetes</taxon>
        <taxon>Micromonosporales</taxon>
        <taxon>Micromonosporaceae</taxon>
        <taxon>Pilimelia</taxon>
    </lineage>
</organism>
<dbReference type="Pfam" id="PF12146">
    <property type="entry name" value="Hydrolase_4"/>
    <property type="match status" value="1"/>
</dbReference>
<sequence length="315" mass="35270">MEMDLLGPPYEKTTITLPPDDEGPVVATLVRRRAARPTTRAVLYVHGFVDYFFQTHLADYYADRGWDFYALDLRKYGRSLLPHQTPNFCRSLTEYRPELDAAARLIRDDDGHDRLLLLGHSTGGLIGALWAHARRAERIVDGLVLNSPFFDFQAPWLLRRPVLGALAGVGRARPGQVFLPGLTPHYGESIHASRRGTWAYDLAWKPLRGFPIRAGWLGAIRAGQRRLRAGLAIDVPVLLTMSDRSYLGSRWHDDVTSSDAVLNVAHMARWAPQLGRHVTLVRIAGGLHDLTLSAPPVQAEVFAEWGRWLGAYLEA</sequence>
<dbReference type="SUPFAM" id="SSF53474">
    <property type="entry name" value="alpha/beta-Hydrolases"/>
    <property type="match status" value="1"/>
</dbReference>
<dbReference type="Proteomes" id="UP000662200">
    <property type="component" value="Unassembled WGS sequence"/>
</dbReference>